<sequence>MDEYSVDTDLAMPIKFDRIPAPCIDDICPIHTQRIPPPNPDRGRSRLEYLVIQKYANVPADTEPQTFRCPLGSCMKTICSAMCLTWKEFAIEIIDHLSFHDFVDHKDETCMQNYIGQPLTKRPAQKRPIAIRHASMSARRRLLDMPRQKGEERHVLNIPLYWALKEKAATATRPVTRSDSLRTAAPLTMAMPMPTQQPRSHHKRT</sequence>
<dbReference type="Proteomes" id="UP000827284">
    <property type="component" value="Unassembled WGS sequence"/>
</dbReference>
<protein>
    <submittedName>
        <fullName evidence="1">Uncharacterized protein</fullName>
    </submittedName>
</protein>
<dbReference type="AlphaFoldDB" id="A0A9P3LT56"/>
<proteinExistence type="predicted"/>
<evidence type="ECO:0000313" key="2">
    <source>
        <dbReference type="Proteomes" id="UP000827284"/>
    </source>
</evidence>
<organism evidence="1 2">
    <name type="scientific">Entomortierella parvispora</name>
    <dbReference type="NCBI Taxonomy" id="205924"/>
    <lineage>
        <taxon>Eukaryota</taxon>
        <taxon>Fungi</taxon>
        <taxon>Fungi incertae sedis</taxon>
        <taxon>Mucoromycota</taxon>
        <taxon>Mortierellomycotina</taxon>
        <taxon>Mortierellomycetes</taxon>
        <taxon>Mortierellales</taxon>
        <taxon>Mortierellaceae</taxon>
        <taxon>Entomortierella</taxon>
    </lineage>
</organism>
<reference evidence="1" key="2">
    <citation type="journal article" date="2022" name="Microbiol. Resour. Announc.">
        <title>Whole-Genome Sequence of Entomortierella parvispora E1425, a Mucoromycotan Fungus Associated with Burkholderiaceae-Related Endosymbiotic Bacteria.</title>
        <authorList>
            <person name="Herlambang A."/>
            <person name="Guo Y."/>
            <person name="Takashima Y."/>
            <person name="Narisawa K."/>
            <person name="Ohta H."/>
            <person name="Nishizawa T."/>
        </authorList>
    </citation>
    <scope>NUCLEOTIDE SEQUENCE</scope>
    <source>
        <strain evidence="1">E1425</strain>
    </source>
</reference>
<dbReference type="EMBL" id="BQFW01000002">
    <property type="protein sequence ID" value="GJJ69668.1"/>
    <property type="molecule type" value="Genomic_DNA"/>
</dbReference>
<name>A0A9P3LT56_9FUNG</name>
<evidence type="ECO:0000313" key="1">
    <source>
        <dbReference type="EMBL" id="GJJ69668.1"/>
    </source>
</evidence>
<gene>
    <name evidence="1" type="ORF">EMPS_02016</name>
</gene>
<reference evidence="1" key="1">
    <citation type="submission" date="2021-11" db="EMBL/GenBank/DDBJ databases">
        <authorList>
            <person name="Herlambang A."/>
            <person name="Guo Y."/>
            <person name="Takashima Y."/>
            <person name="Nishizawa T."/>
        </authorList>
    </citation>
    <scope>NUCLEOTIDE SEQUENCE</scope>
    <source>
        <strain evidence="1">E1425</strain>
    </source>
</reference>
<comment type="caution">
    <text evidence="1">The sequence shown here is derived from an EMBL/GenBank/DDBJ whole genome shotgun (WGS) entry which is preliminary data.</text>
</comment>
<accession>A0A9P3LT56</accession>
<keyword evidence="2" id="KW-1185">Reference proteome</keyword>